<dbReference type="Proteomes" id="UP000029096">
    <property type="component" value="Unassembled WGS sequence"/>
</dbReference>
<comment type="caution">
    <text evidence="1">The sequence shown here is derived from an EMBL/GenBank/DDBJ whole genome shotgun (WGS) entry which is preliminary data.</text>
</comment>
<dbReference type="AlphaFoldDB" id="A0A086ZF16"/>
<evidence type="ECO:0000313" key="2">
    <source>
        <dbReference type="Proteomes" id="UP000029096"/>
    </source>
</evidence>
<organism evidence="1 2">
    <name type="scientific">Bifidobacterium bohemicum DSM 22767</name>
    <dbReference type="NCBI Taxonomy" id="1437606"/>
    <lineage>
        <taxon>Bacteria</taxon>
        <taxon>Bacillati</taxon>
        <taxon>Actinomycetota</taxon>
        <taxon>Actinomycetes</taxon>
        <taxon>Bifidobacteriales</taxon>
        <taxon>Bifidobacteriaceae</taxon>
        <taxon>Bifidobacterium</taxon>
    </lineage>
</organism>
<reference evidence="1 2" key="1">
    <citation type="submission" date="2014-03" db="EMBL/GenBank/DDBJ databases">
        <title>Genomics of Bifidobacteria.</title>
        <authorList>
            <person name="Ventura M."/>
            <person name="Milani C."/>
            <person name="Lugli G.A."/>
        </authorList>
    </citation>
    <scope>NUCLEOTIDE SEQUENCE [LARGE SCALE GENOMIC DNA]</scope>
    <source>
        <strain evidence="1 2">DSM 22767</strain>
    </source>
</reference>
<protein>
    <submittedName>
        <fullName evidence="1">Uncharacterized protein</fullName>
    </submittedName>
</protein>
<sequence length="49" mass="5675">MTLILHPLAKSYLYDTVNLLPCEYRFSELTYENVGNHTSSLRIPVTTMQ</sequence>
<accession>A0A086ZF16</accession>
<dbReference type="EMBL" id="JGYP01000004">
    <property type="protein sequence ID" value="KFI45116.1"/>
    <property type="molecule type" value="Genomic_DNA"/>
</dbReference>
<gene>
    <name evidence="1" type="ORF">BBOH_1378</name>
</gene>
<dbReference type="STRING" id="1437606.BBOH_1378"/>
<keyword evidence="2" id="KW-1185">Reference proteome</keyword>
<name>A0A086ZF16_9BIFI</name>
<evidence type="ECO:0000313" key="1">
    <source>
        <dbReference type="EMBL" id="KFI45116.1"/>
    </source>
</evidence>
<proteinExistence type="predicted"/>